<dbReference type="EMBL" id="JAGIYZ010000006">
    <property type="protein sequence ID" value="MBP0463939.1"/>
    <property type="molecule type" value="Genomic_DNA"/>
</dbReference>
<reference evidence="3 4" key="1">
    <citation type="submission" date="2021-03" db="EMBL/GenBank/DDBJ databases">
        <authorList>
            <person name="So Y."/>
        </authorList>
    </citation>
    <scope>NUCLEOTIDE SEQUENCE [LARGE SCALE GENOMIC DNA]</scope>
    <source>
        <strain evidence="3 4">PWR1</strain>
    </source>
</reference>
<evidence type="ECO:0000313" key="4">
    <source>
        <dbReference type="Proteomes" id="UP000680815"/>
    </source>
</evidence>
<comment type="caution">
    <text evidence="3">The sequence shown here is derived from an EMBL/GenBank/DDBJ whole genome shotgun (WGS) entry which is preliminary data.</text>
</comment>
<dbReference type="RefSeq" id="WP_209351306.1">
    <property type="nucleotide sequence ID" value="NZ_JAGIYZ010000006.1"/>
</dbReference>
<proteinExistence type="predicted"/>
<evidence type="ECO:0008006" key="5">
    <source>
        <dbReference type="Google" id="ProtNLM"/>
    </source>
</evidence>
<evidence type="ECO:0000313" key="3">
    <source>
        <dbReference type="EMBL" id="MBP0463939.1"/>
    </source>
</evidence>
<keyword evidence="2" id="KW-0472">Membrane</keyword>
<keyword evidence="4" id="KW-1185">Reference proteome</keyword>
<evidence type="ECO:0000256" key="1">
    <source>
        <dbReference type="SAM" id="Coils"/>
    </source>
</evidence>
<feature type="coiled-coil region" evidence="1">
    <location>
        <begin position="211"/>
        <end position="238"/>
    </location>
</feature>
<keyword evidence="2" id="KW-0812">Transmembrane</keyword>
<organism evidence="3 4">
    <name type="scientific">Roseomonas nitratireducens</name>
    <dbReference type="NCBI Taxonomy" id="2820810"/>
    <lineage>
        <taxon>Bacteria</taxon>
        <taxon>Pseudomonadati</taxon>
        <taxon>Pseudomonadota</taxon>
        <taxon>Alphaproteobacteria</taxon>
        <taxon>Acetobacterales</taxon>
        <taxon>Roseomonadaceae</taxon>
        <taxon>Roseomonas</taxon>
    </lineage>
</organism>
<dbReference type="PROSITE" id="PS51257">
    <property type="entry name" value="PROKAR_LIPOPROTEIN"/>
    <property type="match status" value="1"/>
</dbReference>
<name>A0ABS4ARE7_9PROT</name>
<protein>
    <recommendedName>
        <fullName evidence="5">Two-component sensor histidine kinase</fullName>
    </recommendedName>
</protein>
<keyword evidence="1" id="KW-0175">Coiled coil</keyword>
<evidence type="ECO:0000256" key="2">
    <source>
        <dbReference type="SAM" id="Phobius"/>
    </source>
</evidence>
<sequence length="246" mass="25373">MRGSSFASRVALLLALLLVLACALVAVLNYLKFERLLVAQQARVLGIIAADAAEGFERGINLGVRLPGVPGGQALVERALASDPDLHRALVADARGRILFDTERGRIGEDLPPALAAAAGGAATAGWRAAPIVNGFGQTEGTLLLGHARDSIRARLDAIALGMLRPTLLVLGVAVPLVVLLTFLAARPVRRHFDAFGQVLARGGGGAPPAFAALDASLAETEALLDGAERDLEALVALPPGQETPA</sequence>
<keyword evidence="2" id="KW-1133">Transmembrane helix</keyword>
<accession>A0ABS4ARE7</accession>
<gene>
    <name evidence="3" type="ORF">J5Y09_08455</name>
</gene>
<feature type="transmembrane region" description="Helical" evidence="2">
    <location>
        <begin position="168"/>
        <end position="186"/>
    </location>
</feature>
<dbReference type="Proteomes" id="UP000680815">
    <property type="component" value="Unassembled WGS sequence"/>
</dbReference>